<protein>
    <recommendedName>
        <fullName evidence="3">VOC domain-containing protein</fullName>
    </recommendedName>
</protein>
<evidence type="ECO:0000313" key="1">
    <source>
        <dbReference type="EMBL" id="KAF4439755.1"/>
    </source>
</evidence>
<name>A0A8H4NLN7_9HYPO</name>
<proteinExistence type="predicted"/>
<dbReference type="InterPro" id="IPR029068">
    <property type="entry name" value="Glyas_Bleomycin-R_OHBP_Dase"/>
</dbReference>
<evidence type="ECO:0000313" key="2">
    <source>
        <dbReference type="Proteomes" id="UP000605986"/>
    </source>
</evidence>
<dbReference type="Gene3D" id="3.10.180.10">
    <property type="entry name" value="2,3-Dihydroxybiphenyl 1,2-Dioxygenase, domain 1"/>
    <property type="match status" value="1"/>
</dbReference>
<dbReference type="EMBL" id="JAADJG010000673">
    <property type="protein sequence ID" value="KAF4439755.1"/>
    <property type="molecule type" value="Genomic_DNA"/>
</dbReference>
<accession>A0A8H4NLN7</accession>
<keyword evidence="2" id="KW-1185">Reference proteome</keyword>
<dbReference type="OrthoDB" id="3342959at2759"/>
<dbReference type="Proteomes" id="UP000605986">
    <property type="component" value="Unassembled WGS sequence"/>
</dbReference>
<organism evidence="1 2">
    <name type="scientific">Fusarium austroafricanum</name>
    <dbReference type="NCBI Taxonomy" id="2364996"/>
    <lineage>
        <taxon>Eukaryota</taxon>
        <taxon>Fungi</taxon>
        <taxon>Dikarya</taxon>
        <taxon>Ascomycota</taxon>
        <taxon>Pezizomycotina</taxon>
        <taxon>Sordariomycetes</taxon>
        <taxon>Hypocreomycetidae</taxon>
        <taxon>Hypocreales</taxon>
        <taxon>Nectriaceae</taxon>
        <taxon>Fusarium</taxon>
        <taxon>Fusarium concolor species complex</taxon>
    </lineage>
</organism>
<dbReference type="SUPFAM" id="SSF54593">
    <property type="entry name" value="Glyoxalase/Bleomycin resistance protein/Dihydroxybiphenyl dioxygenase"/>
    <property type="match status" value="1"/>
</dbReference>
<comment type="caution">
    <text evidence="1">The sequence shown here is derived from an EMBL/GenBank/DDBJ whole genome shotgun (WGS) entry which is preliminary data.</text>
</comment>
<gene>
    <name evidence="1" type="ORF">F53441_12500</name>
</gene>
<dbReference type="AlphaFoldDB" id="A0A8H4NLN7"/>
<reference evidence="1" key="1">
    <citation type="submission" date="2020-01" db="EMBL/GenBank/DDBJ databases">
        <title>Identification and distribution of gene clusters putatively required for synthesis of sphingolipid metabolism inhibitors in phylogenetically diverse species of the filamentous fungus Fusarium.</title>
        <authorList>
            <person name="Kim H.-S."/>
            <person name="Busman M."/>
            <person name="Brown D.W."/>
            <person name="Divon H."/>
            <person name="Uhlig S."/>
            <person name="Proctor R.H."/>
        </authorList>
    </citation>
    <scope>NUCLEOTIDE SEQUENCE</scope>
    <source>
        <strain evidence="1">NRRL 53441</strain>
    </source>
</reference>
<sequence length="100" mass="11456">MSQAQPFAMKQPQSFNGINHLKLPCNDILKTEKFYETIFPITRILKYNHYTPDHKLFAIMLQHEPTKLIIELRHVPGQAVVQKGRPGGVGNVARCAWSEE</sequence>
<evidence type="ECO:0008006" key="3">
    <source>
        <dbReference type="Google" id="ProtNLM"/>
    </source>
</evidence>